<dbReference type="EMBL" id="JBBNAF010000009">
    <property type="protein sequence ID" value="KAK9114661.1"/>
    <property type="molecule type" value="Genomic_DNA"/>
</dbReference>
<protein>
    <submittedName>
        <fullName evidence="1">Uncharacterized protein</fullName>
    </submittedName>
</protein>
<evidence type="ECO:0000313" key="1">
    <source>
        <dbReference type="EMBL" id="KAK9114661.1"/>
    </source>
</evidence>
<sequence>MSTSAWPRGPTWTKLHDKAFSKGVICAPQCLLPETDSKNILCVGFGKEEGRGSCRGWVGGGRGHVGGLCGGRGRPIFKEGGGTGGKESFGRKRERTICAKEEGGISWRAREEEGSGRHEDTEIKAQRKQCEWKEENEEVCVVELV</sequence>
<proteinExistence type="predicted"/>
<dbReference type="AlphaFoldDB" id="A0AAP0IH40"/>
<name>A0AAP0IH40_9MAGN</name>
<gene>
    <name evidence="1" type="ORF">Syun_021458</name>
</gene>
<reference evidence="1 2" key="1">
    <citation type="submission" date="2024-01" db="EMBL/GenBank/DDBJ databases">
        <title>Genome assemblies of Stephania.</title>
        <authorList>
            <person name="Yang L."/>
        </authorList>
    </citation>
    <scope>NUCLEOTIDE SEQUENCE [LARGE SCALE GENOMIC DNA]</scope>
    <source>
        <strain evidence="1">YNDBR</strain>
        <tissue evidence="1">Leaf</tissue>
    </source>
</reference>
<comment type="caution">
    <text evidence="1">The sequence shown here is derived from an EMBL/GenBank/DDBJ whole genome shotgun (WGS) entry which is preliminary data.</text>
</comment>
<keyword evidence="2" id="KW-1185">Reference proteome</keyword>
<accession>A0AAP0IH40</accession>
<evidence type="ECO:0000313" key="2">
    <source>
        <dbReference type="Proteomes" id="UP001420932"/>
    </source>
</evidence>
<dbReference type="Proteomes" id="UP001420932">
    <property type="component" value="Unassembled WGS sequence"/>
</dbReference>
<organism evidence="1 2">
    <name type="scientific">Stephania yunnanensis</name>
    <dbReference type="NCBI Taxonomy" id="152371"/>
    <lineage>
        <taxon>Eukaryota</taxon>
        <taxon>Viridiplantae</taxon>
        <taxon>Streptophyta</taxon>
        <taxon>Embryophyta</taxon>
        <taxon>Tracheophyta</taxon>
        <taxon>Spermatophyta</taxon>
        <taxon>Magnoliopsida</taxon>
        <taxon>Ranunculales</taxon>
        <taxon>Menispermaceae</taxon>
        <taxon>Menispermoideae</taxon>
        <taxon>Cissampelideae</taxon>
        <taxon>Stephania</taxon>
    </lineage>
</organism>